<dbReference type="Proteomes" id="UP000175706">
    <property type="component" value="Unassembled WGS sequence"/>
</dbReference>
<dbReference type="EMBL" id="LXLT01000021">
    <property type="protein sequence ID" value="OFD81342.1"/>
    <property type="molecule type" value="Genomic_DNA"/>
</dbReference>
<gene>
    <name evidence="1" type="ORF">BWGOE8_18160</name>
</gene>
<evidence type="ECO:0000313" key="2">
    <source>
        <dbReference type="Proteomes" id="UP000175706"/>
    </source>
</evidence>
<evidence type="ECO:0000313" key="1">
    <source>
        <dbReference type="EMBL" id="OFD81342.1"/>
    </source>
</evidence>
<proteinExistence type="predicted"/>
<comment type="caution">
    <text evidence="1">The sequence shown here is derived from an EMBL/GenBank/DDBJ whole genome shotgun (WGS) entry which is preliminary data.</text>
</comment>
<organism evidence="1 2">
    <name type="scientific">Bacillus mycoides</name>
    <dbReference type="NCBI Taxonomy" id="1405"/>
    <lineage>
        <taxon>Bacteria</taxon>
        <taxon>Bacillati</taxon>
        <taxon>Bacillota</taxon>
        <taxon>Bacilli</taxon>
        <taxon>Bacillales</taxon>
        <taxon>Bacillaceae</taxon>
        <taxon>Bacillus</taxon>
        <taxon>Bacillus cereus group</taxon>
    </lineage>
</organism>
<protein>
    <submittedName>
        <fullName evidence="1">Uncharacterized protein</fullName>
    </submittedName>
</protein>
<name>A0A1E8B9L4_BACMY</name>
<sequence length="99" mass="11164">MSPLMDVANATKSIPLLFAFLLGIVGTLASCQLTGNISAWTISMGVRKRNSANINFVFPMITQTNRTFINFNGANIIRHDNRKKFLLYPLPYHIYTKTK</sequence>
<accession>A0A1E8B9L4</accession>
<dbReference type="AlphaFoldDB" id="A0A1E8B9L4"/>
<reference evidence="1 2" key="1">
    <citation type="submission" date="2016-05" db="EMBL/GenBank/DDBJ databases">
        <title>Bacillus thuringiensis and Bacillus weihenstephanensis as novel biocontrol agents of wilt causing Verticillium species.</title>
        <authorList>
            <person name="Hollensteiner J."/>
            <person name="Wemheuer F."/>
            <person name="Harting R."/>
            <person name="Kolarzyk A."/>
            <person name="Diaz-Valerio S."/>
            <person name="Poehlein A."/>
            <person name="Brzuszkiewicz E."/>
            <person name="Nesemann K."/>
            <person name="Braus-Stromeyer S."/>
            <person name="Braus G."/>
            <person name="Daniel R."/>
            <person name="Liesegang H."/>
        </authorList>
    </citation>
    <scope>NUCLEOTIDE SEQUENCE [LARGE SCALE GENOMIC DNA]</scope>
    <source>
        <strain evidence="1 2">GOE8</strain>
    </source>
</reference>